<dbReference type="AlphaFoldDB" id="A0A176VQT3"/>
<dbReference type="GO" id="GO:0016020">
    <property type="term" value="C:membrane"/>
    <property type="evidence" value="ECO:0007669"/>
    <property type="project" value="UniProtKB-SubCell"/>
</dbReference>
<dbReference type="EMBL" id="LVLJ01002901">
    <property type="protein sequence ID" value="OAE23270.1"/>
    <property type="molecule type" value="Genomic_DNA"/>
</dbReference>
<comment type="caution">
    <text evidence="7">The sequence shown here is derived from an EMBL/GenBank/DDBJ whole genome shotgun (WGS) entry which is preliminary data.</text>
</comment>
<keyword evidence="8" id="KW-1185">Reference proteome</keyword>
<proteinExistence type="predicted"/>
<evidence type="ECO:0000313" key="7">
    <source>
        <dbReference type="EMBL" id="OAE23270.1"/>
    </source>
</evidence>
<dbReference type="PANTHER" id="PTHR28668:SF1">
    <property type="entry name" value="TRANSMEMBRANE PROTEIN 234"/>
    <property type="match status" value="1"/>
</dbReference>
<feature type="transmembrane region" description="Helical" evidence="6">
    <location>
        <begin position="166"/>
        <end position="189"/>
    </location>
</feature>
<feature type="transmembrane region" description="Helical" evidence="6">
    <location>
        <begin position="140"/>
        <end position="160"/>
    </location>
</feature>
<organism evidence="7 8">
    <name type="scientific">Marchantia polymorpha subsp. ruderalis</name>
    <dbReference type="NCBI Taxonomy" id="1480154"/>
    <lineage>
        <taxon>Eukaryota</taxon>
        <taxon>Viridiplantae</taxon>
        <taxon>Streptophyta</taxon>
        <taxon>Embryophyta</taxon>
        <taxon>Marchantiophyta</taxon>
        <taxon>Marchantiopsida</taxon>
        <taxon>Marchantiidae</taxon>
        <taxon>Marchantiales</taxon>
        <taxon>Marchantiaceae</taxon>
        <taxon>Marchantia</taxon>
    </lineage>
</organism>
<evidence type="ECO:0000256" key="2">
    <source>
        <dbReference type="ARBA" id="ARBA00022692"/>
    </source>
</evidence>
<dbReference type="InterPro" id="IPR018908">
    <property type="entry name" value="TMEM234"/>
</dbReference>
<reference evidence="7" key="1">
    <citation type="submission" date="2016-03" db="EMBL/GenBank/DDBJ databases">
        <title>Mechanisms controlling the formation of the plant cell surface in tip-growing cells are functionally conserved among land plants.</title>
        <authorList>
            <person name="Honkanen S."/>
            <person name="Jones V.A."/>
            <person name="Morieri G."/>
            <person name="Champion C."/>
            <person name="Hetherington A.J."/>
            <person name="Kelly S."/>
            <person name="Saint-Marcoux D."/>
            <person name="Proust H."/>
            <person name="Prescott H."/>
            <person name="Dolan L."/>
        </authorList>
    </citation>
    <scope>NUCLEOTIDE SEQUENCE [LARGE SCALE GENOMIC DNA]</scope>
    <source>
        <tissue evidence="7">Whole gametophyte</tissue>
    </source>
</reference>
<evidence type="ECO:0000256" key="5">
    <source>
        <dbReference type="SAM" id="MobiDB-lite"/>
    </source>
</evidence>
<dbReference type="Proteomes" id="UP000077202">
    <property type="component" value="Unassembled WGS sequence"/>
</dbReference>
<comment type="subcellular location">
    <subcellularLocation>
        <location evidence="1">Membrane</location>
        <topology evidence="1">Multi-pass membrane protein</topology>
    </subcellularLocation>
</comment>
<accession>A0A176VQT3</accession>
<protein>
    <submittedName>
        <fullName evidence="7">Uncharacterized protein</fullName>
    </submittedName>
</protein>
<dbReference type="Pfam" id="PF10639">
    <property type="entry name" value="TMEM234"/>
    <property type="match status" value="1"/>
</dbReference>
<dbReference type="Gene3D" id="1.10.3730.20">
    <property type="match status" value="1"/>
</dbReference>
<evidence type="ECO:0000256" key="4">
    <source>
        <dbReference type="ARBA" id="ARBA00023136"/>
    </source>
</evidence>
<feature type="transmembrane region" description="Helical" evidence="6">
    <location>
        <begin position="51"/>
        <end position="69"/>
    </location>
</feature>
<evidence type="ECO:0000256" key="3">
    <source>
        <dbReference type="ARBA" id="ARBA00022989"/>
    </source>
</evidence>
<sequence>MRADERGTVGPSSVVRAFLHRQPPGPRTPSRSDRHSVERSVSRSEDEMEAVMIWLLTIGSVWGTTNALIKRGAVKAQEKQRDREQRERERGGGGGKIWVVEFVRDWVELLRVWEYSVPFAMNLAASVFFMRRLGDSPINIAVPVTNATTFAATALAGAALGERIPVLQALAGVALIAMGIVLCISPGLVTHRFGS</sequence>
<keyword evidence="2 6" id="KW-0812">Transmembrane</keyword>
<evidence type="ECO:0000256" key="6">
    <source>
        <dbReference type="SAM" id="Phobius"/>
    </source>
</evidence>
<feature type="compositionally biased region" description="Basic and acidic residues" evidence="5">
    <location>
        <begin position="30"/>
        <end position="42"/>
    </location>
</feature>
<keyword evidence="3 6" id="KW-1133">Transmembrane helix</keyword>
<name>A0A176VQT3_MARPO</name>
<evidence type="ECO:0000256" key="1">
    <source>
        <dbReference type="ARBA" id="ARBA00004141"/>
    </source>
</evidence>
<evidence type="ECO:0000313" key="8">
    <source>
        <dbReference type="Proteomes" id="UP000077202"/>
    </source>
</evidence>
<gene>
    <name evidence="7" type="ORF">AXG93_620s1370</name>
</gene>
<keyword evidence="4 6" id="KW-0472">Membrane</keyword>
<feature type="region of interest" description="Disordered" evidence="5">
    <location>
        <begin position="1"/>
        <end position="42"/>
    </location>
</feature>
<dbReference type="PANTHER" id="PTHR28668">
    <property type="entry name" value="TRANSMEMBRANE PROTEIN 234"/>
    <property type="match status" value="1"/>
</dbReference>